<evidence type="ECO:0000259" key="5">
    <source>
        <dbReference type="Pfam" id="PF15469"/>
    </source>
</evidence>
<dbReference type="InterPro" id="IPR039481">
    <property type="entry name" value="EXOC2/Sec5_N_dom"/>
</dbReference>
<dbReference type="PANTHER" id="PTHR13043">
    <property type="entry name" value="EXOCYST COMPLEX COMPONENT SEC5"/>
    <property type="match status" value="1"/>
</dbReference>
<organism evidence="6 7">
    <name type="scientific">Malassezia nana</name>
    <dbReference type="NCBI Taxonomy" id="180528"/>
    <lineage>
        <taxon>Eukaryota</taxon>
        <taxon>Fungi</taxon>
        <taxon>Dikarya</taxon>
        <taxon>Basidiomycota</taxon>
        <taxon>Ustilaginomycotina</taxon>
        <taxon>Malasseziomycetes</taxon>
        <taxon>Malasseziales</taxon>
        <taxon>Malasseziaceae</taxon>
        <taxon>Malassezia</taxon>
    </lineage>
</organism>
<sequence length="872" mass="99475">MSLGVSEDEIYQAYQLTSLYPQRWEDPSGSRATRRSVDLRGPLEEWSDPLGLRPTLPSSRIQEEEQIRKINIASKSFDPKVFLNIVHPNASYADLSQGTQFLKQSIQQRSEALKVLVNENFDRFVSVKATTDSIFRAMTDPDDGPLATSSNQGIQGLRTSVVEANSKADAVFRPVLENYVKSMKLRNTLGVFQRSRFFFNLPGSLHEQVESGHYEAALRDYKKGRYLLESRPGQLLPIQSDANVNGKPPETQLAQQQRIFARVWDAVEEIMYRMQSKLLDILRDPKRTVDEQEKCIQVLLELDPLTDPVAVFLESQYGHIRLLMQNSFQQEGRALQAARSKKESQSYEPLDLALNLYDNLVLVRTSNDTKPSFDTVLGAEVWQAIEEMINRVCQTALLSISIFWRVAKDHADGKYIKDPSLRSDIDSQSLAWAVECVQIWVQQLFAFFQLESFRERQGRPLFTQLPAWVPDPSCSLIATHYLSRILVTLSDTVKELRALKIPGTTTQLNALLLDTRFQFIEIMCFLWLRDARYCHYMEDWIQNTQQPEITSYLFAFSVFNRWNAREGFFLADMHTRGKQDAPENKVDAVFIDRLKSSFVRVLHVFLEGLTTAAHAPQDLPELQMSLRQLRGRSLPPPRDHDTRILLTVSNLSHLRAQIIGAWVKQFEEAYHVSLVNEKQYLLDECSRLEGELLGDSVRRKGLLVKDTIRRGILEDGIDWASLPKPTGVHAFIFRALLLLVQVHAQIRATVPALVSRMIVALVEIMADAIYESYSRVPQFNMGGMLQATLEIEFVHQTMSFHVSPKAESTLKQVYETISHRYSSSASNSNNPSLQQELESVKAVLIESRKATALAFLCFRKPKSDSKHKSSVK</sequence>
<keyword evidence="2 4" id="KW-0813">Transport</keyword>
<evidence type="ECO:0000256" key="1">
    <source>
        <dbReference type="ARBA" id="ARBA00010578"/>
    </source>
</evidence>
<feature type="domain" description="Exocyst complex component EXOC2/Sec5 N-terminal" evidence="5">
    <location>
        <begin position="47"/>
        <end position="858"/>
    </location>
</feature>
<comment type="similarity">
    <text evidence="1 4">Belongs to the SEC5 family.</text>
</comment>
<proteinExistence type="inferred from homology"/>
<dbReference type="Proteomes" id="UP001213623">
    <property type="component" value="Chromosome 4"/>
</dbReference>
<evidence type="ECO:0000256" key="4">
    <source>
        <dbReference type="RuleBase" id="RU365069"/>
    </source>
</evidence>
<evidence type="ECO:0000256" key="2">
    <source>
        <dbReference type="ARBA" id="ARBA00022448"/>
    </source>
</evidence>
<dbReference type="GO" id="GO:0006887">
    <property type="term" value="P:exocytosis"/>
    <property type="evidence" value="ECO:0007669"/>
    <property type="project" value="UniProtKB-KW"/>
</dbReference>
<keyword evidence="4" id="KW-0653">Protein transport</keyword>
<dbReference type="AlphaFoldDB" id="A0AAF0ELZ8"/>
<comment type="subunit">
    <text evidence="4">Component of the exocyst complex.</text>
</comment>
<comment type="function">
    <text evidence="4">Component of the exocyst complex involved in the docking of exocytic vesicles with fusion sites on the plasma membrane.</text>
</comment>
<dbReference type="GO" id="GO:0015031">
    <property type="term" value="P:protein transport"/>
    <property type="evidence" value="ECO:0007669"/>
    <property type="project" value="UniProtKB-KW"/>
</dbReference>
<dbReference type="GO" id="GO:0000145">
    <property type="term" value="C:exocyst"/>
    <property type="evidence" value="ECO:0007669"/>
    <property type="project" value="UniProtKB-UniRule"/>
</dbReference>
<dbReference type="InterPro" id="IPR029175">
    <property type="entry name" value="EXOC2/Sec5"/>
</dbReference>
<evidence type="ECO:0000313" key="7">
    <source>
        <dbReference type="Proteomes" id="UP001213623"/>
    </source>
</evidence>
<dbReference type="PANTHER" id="PTHR13043:SF1">
    <property type="entry name" value="EXOCYST COMPLEX COMPONENT 2"/>
    <property type="match status" value="1"/>
</dbReference>
<accession>A0AAF0ELZ8</accession>
<dbReference type="EMBL" id="CP119895">
    <property type="protein sequence ID" value="WFD27281.1"/>
    <property type="molecule type" value="Genomic_DNA"/>
</dbReference>
<name>A0AAF0ELZ8_9BASI</name>
<keyword evidence="7" id="KW-1185">Reference proteome</keyword>
<keyword evidence="3 4" id="KW-0268">Exocytosis</keyword>
<protein>
    <recommendedName>
        <fullName evidence="4">Exocyst complex component SEC5</fullName>
    </recommendedName>
</protein>
<evidence type="ECO:0000256" key="3">
    <source>
        <dbReference type="ARBA" id="ARBA00022483"/>
    </source>
</evidence>
<reference evidence="6" key="1">
    <citation type="submission" date="2023-03" db="EMBL/GenBank/DDBJ databases">
        <title>Mating type loci evolution in Malassezia.</title>
        <authorList>
            <person name="Coelho M.A."/>
        </authorList>
    </citation>
    <scope>NUCLEOTIDE SEQUENCE</scope>
    <source>
        <strain evidence="6">CBS 9557</strain>
    </source>
</reference>
<gene>
    <name evidence="6" type="primary">SEC5</name>
    <name evidence="6" type="ORF">MNAN1_002277</name>
</gene>
<dbReference type="Pfam" id="PF15469">
    <property type="entry name" value="Sec5"/>
    <property type="match status" value="1"/>
</dbReference>
<evidence type="ECO:0000313" key="6">
    <source>
        <dbReference type="EMBL" id="WFD27281.1"/>
    </source>
</evidence>
<dbReference type="GO" id="GO:0006893">
    <property type="term" value="P:Golgi to plasma membrane transport"/>
    <property type="evidence" value="ECO:0007669"/>
    <property type="project" value="UniProtKB-UniRule"/>
</dbReference>